<dbReference type="SMART" id="SM00399">
    <property type="entry name" value="ZnF_C4"/>
    <property type="match status" value="1"/>
</dbReference>
<keyword evidence="4" id="KW-0805">Transcription regulation</keyword>
<dbReference type="Gene3D" id="3.30.50.10">
    <property type="entry name" value="Erythroid Transcription Factor GATA-1, subunit A"/>
    <property type="match status" value="1"/>
</dbReference>
<evidence type="ECO:0000256" key="2">
    <source>
        <dbReference type="ARBA" id="ARBA00022771"/>
    </source>
</evidence>
<keyword evidence="7" id="KW-0675">Receptor</keyword>
<dbReference type="Proteomes" id="UP001432027">
    <property type="component" value="Unassembled WGS sequence"/>
</dbReference>
<evidence type="ECO:0000313" key="10">
    <source>
        <dbReference type="EMBL" id="GMS93605.1"/>
    </source>
</evidence>
<dbReference type="PROSITE" id="PS51030">
    <property type="entry name" value="NUCLEAR_REC_DBD_2"/>
    <property type="match status" value="1"/>
</dbReference>
<evidence type="ECO:0000259" key="9">
    <source>
        <dbReference type="PROSITE" id="PS51030"/>
    </source>
</evidence>
<keyword evidence="6" id="KW-0804">Transcription</keyword>
<keyword evidence="2" id="KW-0863">Zinc-finger</keyword>
<dbReference type="GO" id="GO:0043565">
    <property type="term" value="F:sequence-specific DNA binding"/>
    <property type="evidence" value="ECO:0007669"/>
    <property type="project" value="InterPro"/>
</dbReference>
<evidence type="ECO:0000256" key="1">
    <source>
        <dbReference type="ARBA" id="ARBA00022723"/>
    </source>
</evidence>
<dbReference type="AlphaFoldDB" id="A0AAV5TH34"/>
<dbReference type="SUPFAM" id="SSF57716">
    <property type="entry name" value="Glucocorticoid receptor-like (DNA-binding domain)"/>
    <property type="match status" value="1"/>
</dbReference>
<evidence type="ECO:0000256" key="8">
    <source>
        <dbReference type="ARBA" id="ARBA00023242"/>
    </source>
</evidence>
<gene>
    <name evidence="10" type="ORF">PENTCL1PPCAC_15780</name>
</gene>
<dbReference type="InterPro" id="IPR013088">
    <property type="entry name" value="Znf_NHR/GATA"/>
</dbReference>
<keyword evidence="1" id="KW-0479">Metal-binding</keyword>
<evidence type="ECO:0000313" key="11">
    <source>
        <dbReference type="Proteomes" id="UP001432027"/>
    </source>
</evidence>
<dbReference type="PANTHER" id="PTHR46011">
    <property type="entry name" value="NUCLEAR HORMONE RECEPTOR FAMILY MEMBER NHR-86-RELATED"/>
    <property type="match status" value="1"/>
</dbReference>
<dbReference type="InterPro" id="IPR001628">
    <property type="entry name" value="Znf_hrmn_rcpt"/>
</dbReference>
<organism evidence="10 11">
    <name type="scientific">Pristionchus entomophagus</name>
    <dbReference type="NCBI Taxonomy" id="358040"/>
    <lineage>
        <taxon>Eukaryota</taxon>
        <taxon>Metazoa</taxon>
        <taxon>Ecdysozoa</taxon>
        <taxon>Nematoda</taxon>
        <taxon>Chromadorea</taxon>
        <taxon>Rhabditida</taxon>
        <taxon>Rhabditina</taxon>
        <taxon>Diplogasteromorpha</taxon>
        <taxon>Diplogasteroidea</taxon>
        <taxon>Neodiplogasteridae</taxon>
        <taxon>Pristionchus</taxon>
    </lineage>
</organism>
<keyword evidence="3" id="KW-0862">Zinc</keyword>
<dbReference type="GO" id="GO:0003700">
    <property type="term" value="F:DNA-binding transcription factor activity"/>
    <property type="evidence" value="ECO:0007669"/>
    <property type="project" value="InterPro"/>
</dbReference>
<protein>
    <recommendedName>
        <fullName evidence="9">Nuclear receptor domain-containing protein</fullName>
    </recommendedName>
</protein>
<keyword evidence="11" id="KW-1185">Reference proteome</keyword>
<dbReference type="GO" id="GO:0008270">
    <property type="term" value="F:zinc ion binding"/>
    <property type="evidence" value="ECO:0007669"/>
    <property type="project" value="UniProtKB-KW"/>
</dbReference>
<sequence>MDQLAGPSERKCLICGAKTSSCHLGVDACRACTVFYRRAKTRKLNACRSNKLRCGIETGALTCKRCRFDRFERILKESGAKEMLDVSHLEEREPSPAVNASVTSWVTSKFASKGRLIEQCKLYYRLLCSMRRTCELSWRARHHPAGTIRK</sequence>
<evidence type="ECO:0000256" key="4">
    <source>
        <dbReference type="ARBA" id="ARBA00023015"/>
    </source>
</evidence>
<comment type="caution">
    <text evidence="10">The sequence shown here is derived from an EMBL/GenBank/DDBJ whole genome shotgun (WGS) entry which is preliminary data.</text>
</comment>
<keyword evidence="8" id="KW-0539">Nucleus</keyword>
<evidence type="ECO:0000256" key="6">
    <source>
        <dbReference type="ARBA" id="ARBA00023163"/>
    </source>
</evidence>
<dbReference type="GO" id="GO:0005634">
    <property type="term" value="C:nucleus"/>
    <property type="evidence" value="ECO:0007669"/>
    <property type="project" value="TreeGrafter"/>
</dbReference>
<evidence type="ECO:0000256" key="7">
    <source>
        <dbReference type="ARBA" id="ARBA00023170"/>
    </source>
</evidence>
<name>A0AAV5TH34_9BILA</name>
<evidence type="ECO:0000256" key="5">
    <source>
        <dbReference type="ARBA" id="ARBA00023125"/>
    </source>
</evidence>
<dbReference type="PRINTS" id="PR00047">
    <property type="entry name" value="STROIDFINGER"/>
</dbReference>
<dbReference type="EMBL" id="BTSX01000004">
    <property type="protein sequence ID" value="GMS93605.1"/>
    <property type="molecule type" value="Genomic_DNA"/>
</dbReference>
<evidence type="ECO:0000256" key="3">
    <source>
        <dbReference type="ARBA" id="ARBA00022833"/>
    </source>
</evidence>
<accession>A0AAV5TH34</accession>
<proteinExistence type="predicted"/>
<keyword evidence="5" id="KW-0238">DNA-binding</keyword>
<reference evidence="10" key="1">
    <citation type="submission" date="2023-10" db="EMBL/GenBank/DDBJ databases">
        <title>Genome assembly of Pristionchus species.</title>
        <authorList>
            <person name="Yoshida K."/>
            <person name="Sommer R.J."/>
        </authorList>
    </citation>
    <scope>NUCLEOTIDE SEQUENCE</scope>
    <source>
        <strain evidence="10">RS0144</strain>
    </source>
</reference>
<feature type="domain" description="Nuclear receptor" evidence="9">
    <location>
        <begin position="9"/>
        <end position="70"/>
    </location>
</feature>
<dbReference type="PANTHER" id="PTHR46011:SF6">
    <property type="entry name" value="HIGH ZINC ACTIVATED NUCLEAR RECEPTOR PROTEIN"/>
    <property type="match status" value="1"/>
</dbReference>
<dbReference type="Pfam" id="PF00105">
    <property type="entry name" value="zf-C4"/>
    <property type="match status" value="1"/>
</dbReference>